<dbReference type="Proteomes" id="UP000216752">
    <property type="component" value="Chromosome"/>
</dbReference>
<evidence type="ECO:0000313" key="2">
    <source>
        <dbReference type="Proteomes" id="UP000216752"/>
    </source>
</evidence>
<dbReference type="RefSeq" id="WP_373665375.1">
    <property type="nucleotide sequence ID" value="NZ_CP155573.1"/>
</dbReference>
<reference evidence="1" key="1">
    <citation type="submission" date="2024-05" db="EMBL/GenBank/DDBJ databases">
        <title>Isolation and characterization of Sporomusa carbonis sp. nov., a carboxydotrophic hydrogenogen in the genus of Sporomusa isolated from a charcoal burning pile.</title>
        <authorList>
            <person name="Boeer T."/>
            <person name="Rosenbaum F."/>
            <person name="Eysell L."/>
            <person name="Mueller V."/>
            <person name="Daniel R."/>
            <person name="Poehlein A."/>
        </authorList>
    </citation>
    <scope>NUCLEOTIDE SEQUENCE [LARGE SCALE GENOMIC DNA]</scope>
    <source>
        <strain evidence="1">DSM 10669</strain>
    </source>
</reference>
<dbReference type="EMBL" id="CP155573">
    <property type="protein sequence ID" value="XFO69340.1"/>
    <property type="molecule type" value="Genomic_DNA"/>
</dbReference>
<protein>
    <submittedName>
        <fullName evidence="1">Uncharacterized protein</fullName>
    </submittedName>
</protein>
<name>A0ABZ3IUE6_9FIRM</name>
<sequence>MKKLTIITVLCLFVMSIGAIIVSAEENVQPSITKPSIAIIPYINST</sequence>
<organism evidence="1 2">
    <name type="scientific">Sporomusa silvacetica DSM 10669</name>
    <dbReference type="NCBI Taxonomy" id="1123289"/>
    <lineage>
        <taxon>Bacteria</taxon>
        <taxon>Bacillati</taxon>
        <taxon>Bacillota</taxon>
        <taxon>Negativicutes</taxon>
        <taxon>Selenomonadales</taxon>
        <taxon>Sporomusaceae</taxon>
        <taxon>Sporomusa</taxon>
    </lineage>
</organism>
<keyword evidence="2" id="KW-1185">Reference proteome</keyword>
<accession>A0ABZ3IUE6</accession>
<proteinExistence type="predicted"/>
<gene>
    <name evidence="1" type="ORF">SPSIL_055720</name>
</gene>
<evidence type="ECO:0000313" key="1">
    <source>
        <dbReference type="EMBL" id="XFO69340.1"/>
    </source>
</evidence>